<dbReference type="AlphaFoldDB" id="A0A0S1B2T9"/>
<protein>
    <submittedName>
        <fullName evidence="8">Transmembrane RDD family protein</fullName>
    </submittedName>
</protein>
<keyword evidence="3 6" id="KW-0812">Transmembrane</keyword>
<dbReference type="PANTHER" id="PTHR36115:SF10">
    <property type="entry name" value="RDD DOMAIN-CONTAINING PROTEIN"/>
    <property type="match status" value="1"/>
</dbReference>
<dbReference type="Pfam" id="PF06271">
    <property type="entry name" value="RDD"/>
    <property type="match status" value="1"/>
</dbReference>
<evidence type="ECO:0000256" key="6">
    <source>
        <dbReference type="SAM" id="Phobius"/>
    </source>
</evidence>
<evidence type="ECO:0000313" key="8">
    <source>
        <dbReference type="EMBL" id="ALJ29399.1"/>
    </source>
</evidence>
<dbReference type="PANTHER" id="PTHR36115">
    <property type="entry name" value="PROLINE-RICH ANTIGEN HOMOLOG-RELATED"/>
    <property type="match status" value="1"/>
</dbReference>
<evidence type="ECO:0000256" key="5">
    <source>
        <dbReference type="ARBA" id="ARBA00023136"/>
    </source>
</evidence>
<feature type="transmembrane region" description="Helical" evidence="6">
    <location>
        <begin position="37"/>
        <end position="60"/>
    </location>
</feature>
<keyword evidence="2" id="KW-1003">Cell membrane</keyword>
<name>A0A0S1B2T9_9GAMM</name>
<accession>A0A0S1B2T9</accession>
<evidence type="ECO:0000256" key="3">
    <source>
        <dbReference type="ARBA" id="ARBA00022692"/>
    </source>
</evidence>
<proteinExistence type="predicted"/>
<evidence type="ECO:0000256" key="4">
    <source>
        <dbReference type="ARBA" id="ARBA00022989"/>
    </source>
</evidence>
<gene>
    <name evidence="8" type="ORF">AOT14_30490</name>
</gene>
<dbReference type="GO" id="GO:0005886">
    <property type="term" value="C:plasma membrane"/>
    <property type="evidence" value="ECO:0007669"/>
    <property type="project" value="UniProtKB-SubCell"/>
</dbReference>
<evidence type="ECO:0000256" key="2">
    <source>
        <dbReference type="ARBA" id="ARBA00022475"/>
    </source>
</evidence>
<dbReference type="InterPro" id="IPR010432">
    <property type="entry name" value="RDD"/>
</dbReference>
<sequence length="173" mass="19323">MPAPLPIHIAHASPYARAMNADSAAPPRPSPLLLRRLAALFYDLWPVLALWMLTAVPFTLLDVVASGGNTHHNIAPYSPLQWLLWLCCWAVAGVYATLSWKRGGQTLGMRPWRLYVQGTNGAPSMAMLWKRYALGTLSLLCGGLGFWWALLDREGLTWHDRLSNTRLVHVPDR</sequence>
<evidence type="ECO:0000256" key="1">
    <source>
        <dbReference type="ARBA" id="ARBA00004651"/>
    </source>
</evidence>
<dbReference type="Proteomes" id="UP000061010">
    <property type="component" value="Chromosome"/>
</dbReference>
<keyword evidence="4 6" id="KW-1133">Transmembrane helix</keyword>
<feature type="transmembrane region" description="Helical" evidence="6">
    <location>
        <begin position="80"/>
        <end position="100"/>
    </location>
</feature>
<keyword evidence="9" id="KW-1185">Reference proteome</keyword>
<dbReference type="EMBL" id="CP012900">
    <property type="protein sequence ID" value="ALJ29399.1"/>
    <property type="molecule type" value="Genomic_DNA"/>
</dbReference>
<dbReference type="PATRIC" id="fig|128780.6.peg.3087"/>
<organism evidence="8 9">
    <name type="scientific">Stenotrophomonas acidaminiphila</name>
    <dbReference type="NCBI Taxonomy" id="128780"/>
    <lineage>
        <taxon>Bacteria</taxon>
        <taxon>Pseudomonadati</taxon>
        <taxon>Pseudomonadota</taxon>
        <taxon>Gammaproteobacteria</taxon>
        <taxon>Lysobacterales</taxon>
        <taxon>Lysobacteraceae</taxon>
        <taxon>Stenotrophomonas</taxon>
    </lineage>
</organism>
<evidence type="ECO:0000313" key="9">
    <source>
        <dbReference type="Proteomes" id="UP000061010"/>
    </source>
</evidence>
<evidence type="ECO:0000259" key="7">
    <source>
        <dbReference type="Pfam" id="PF06271"/>
    </source>
</evidence>
<dbReference type="KEGG" id="sacz:AOT14_30490"/>
<feature type="domain" description="RDD" evidence="7">
    <location>
        <begin position="32"/>
        <end position="164"/>
    </location>
</feature>
<reference evidence="8 9" key="1">
    <citation type="journal article" date="2015" name="Genome Announc.">
        <title>Complete Genome Sequencing of Stenotrophomonas acidaminiphila ZAC14D2_NAIMI4_2, a Multidrug-Resistant Strain Isolated from Sediments of a Polluted River in Mexico, Uncovers New Antibiotic Resistance Genes and a Novel Class-II Lasso Peptide Biosynthesis Gene Cluster.</title>
        <authorList>
            <person name="Vinuesa P."/>
            <person name="Ochoa-Sanchez L.E."/>
        </authorList>
    </citation>
    <scope>NUCLEOTIDE SEQUENCE [LARGE SCALE GENOMIC DNA]</scope>
    <source>
        <strain evidence="8 9">ZAC14D2_NAIMI4_2</strain>
    </source>
</reference>
<feature type="transmembrane region" description="Helical" evidence="6">
    <location>
        <begin position="132"/>
        <end position="150"/>
    </location>
</feature>
<comment type="subcellular location">
    <subcellularLocation>
        <location evidence="1">Cell membrane</location>
        <topology evidence="1">Multi-pass membrane protein</topology>
    </subcellularLocation>
</comment>
<dbReference type="InterPro" id="IPR051791">
    <property type="entry name" value="Pra-immunoreactive"/>
</dbReference>
<keyword evidence="5 6" id="KW-0472">Membrane</keyword>